<dbReference type="EnsemblPlants" id="PGSC0003DMT400097752">
    <property type="protein sequence ID" value="PGSC0003DMT400097752"/>
    <property type="gene ID" value="PGSC0003DMG400047323"/>
</dbReference>
<organism evidence="1 2">
    <name type="scientific">Solanum tuberosum</name>
    <name type="common">Potato</name>
    <dbReference type="NCBI Taxonomy" id="4113"/>
    <lineage>
        <taxon>Eukaryota</taxon>
        <taxon>Viridiplantae</taxon>
        <taxon>Streptophyta</taxon>
        <taxon>Embryophyta</taxon>
        <taxon>Tracheophyta</taxon>
        <taxon>Spermatophyta</taxon>
        <taxon>Magnoliopsida</taxon>
        <taxon>eudicotyledons</taxon>
        <taxon>Gunneridae</taxon>
        <taxon>Pentapetalae</taxon>
        <taxon>asterids</taxon>
        <taxon>lamiids</taxon>
        <taxon>Solanales</taxon>
        <taxon>Solanaceae</taxon>
        <taxon>Solanoideae</taxon>
        <taxon>Solaneae</taxon>
        <taxon>Solanum</taxon>
    </lineage>
</organism>
<evidence type="ECO:0000313" key="1">
    <source>
        <dbReference type="EnsemblPlants" id="PGSC0003DMT400097752"/>
    </source>
</evidence>
<dbReference type="AlphaFoldDB" id="M1E1C2"/>
<name>M1E1C2_SOLTU</name>
<dbReference type="Proteomes" id="UP000011115">
    <property type="component" value="Unassembled WGS sequence"/>
</dbReference>
<sequence>MLDSEGSCRIIGMNYSTQGLNDTSHLKTARLRGFRNYGHELLNSSTFMGIFRWLLSVTGFKGKPVLSGCHGSSLFKSTLFRLRLFLKGVV</sequence>
<dbReference type="InParanoid" id="M1E1C2"/>
<protein>
    <submittedName>
        <fullName evidence="1">Uncharacterized protein</fullName>
    </submittedName>
</protein>
<dbReference type="HOGENOM" id="CLU_2445136_0_0_1"/>
<accession>M1E1C2</accession>
<dbReference type="Gramene" id="PGSC0003DMT400097752">
    <property type="protein sequence ID" value="PGSC0003DMT400097752"/>
    <property type="gene ID" value="PGSC0003DMG400047323"/>
</dbReference>
<reference evidence="2" key="1">
    <citation type="journal article" date="2011" name="Nature">
        <title>Genome sequence and analysis of the tuber crop potato.</title>
        <authorList>
            <consortium name="The Potato Genome Sequencing Consortium"/>
        </authorList>
    </citation>
    <scope>NUCLEOTIDE SEQUENCE [LARGE SCALE GENOMIC DNA]</scope>
    <source>
        <strain evidence="2">cv. DM1-3 516 R44</strain>
    </source>
</reference>
<dbReference type="PaxDb" id="4113-PGSC0003DMT400097752"/>
<keyword evidence="2" id="KW-1185">Reference proteome</keyword>
<proteinExistence type="predicted"/>
<evidence type="ECO:0000313" key="2">
    <source>
        <dbReference type="Proteomes" id="UP000011115"/>
    </source>
</evidence>
<reference evidence="1" key="2">
    <citation type="submission" date="2015-06" db="UniProtKB">
        <authorList>
            <consortium name="EnsemblPlants"/>
        </authorList>
    </citation>
    <scope>IDENTIFICATION</scope>
    <source>
        <strain evidence="1">DM1-3 516 R44</strain>
    </source>
</reference>